<dbReference type="Gene3D" id="1.10.443.10">
    <property type="entry name" value="Intergrase catalytic core"/>
    <property type="match status" value="1"/>
</dbReference>
<keyword evidence="5" id="KW-1185">Reference proteome</keyword>
<organism evidence="4 5">
    <name type="scientific">Treponema rectale</name>
    <dbReference type="NCBI Taxonomy" id="744512"/>
    <lineage>
        <taxon>Bacteria</taxon>
        <taxon>Pseudomonadati</taxon>
        <taxon>Spirochaetota</taxon>
        <taxon>Spirochaetia</taxon>
        <taxon>Spirochaetales</taxon>
        <taxon>Treponemataceae</taxon>
        <taxon>Treponema</taxon>
    </lineage>
</organism>
<accession>A0A840SKS1</accession>
<dbReference type="InterPro" id="IPR050090">
    <property type="entry name" value="Tyrosine_recombinase_XerCD"/>
</dbReference>
<dbReference type="SUPFAM" id="SSF56349">
    <property type="entry name" value="DNA breaking-rejoining enzymes"/>
    <property type="match status" value="1"/>
</dbReference>
<dbReference type="Gene3D" id="1.10.150.130">
    <property type="match status" value="1"/>
</dbReference>
<dbReference type="PANTHER" id="PTHR30349">
    <property type="entry name" value="PHAGE INTEGRASE-RELATED"/>
    <property type="match status" value="1"/>
</dbReference>
<name>A0A840SKS1_9SPIR</name>
<evidence type="ECO:0000256" key="2">
    <source>
        <dbReference type="ARBA" id="ARBA00023172"/>
    </source>
</evidence>
<dbReference type="InterPro" id="IPR013762">
    <property type="entry name" value="Integrase-like_cat_sf"/>
</dbReference>
<reference evidence="4 5" key="1">
    <citation type="submission" date="2020-08" db="EMBL/GenBank/DDBJ databases">
        <title>Genomic Encyclopedia of Type Strains, Phase IV (KMG-IV): sequencing the most valuable type-strain genomes for metagenomic binning, comparative biology and taxonomic classification.</title>
        <authorList>
            <person name="Goeker M."/>
        </authorList>
    </citation>
    <scope>NUCLEOTIDE SEQUENCE [LARGE SCALE GENOMIC DNA]</scope>
    <source>
        <strain evidence="4 5">DSM 103679</strain>
    </source>
</reference>
<evidence type="ECO:0000313" key="5">
    <source>
        <dbReference type="Proteomes" id="UP000578697"/>
    </source>
</evidence>
<keyword evidence="1" id="KW-0238">DNA-binding</keyword>
<dbReference type="EMBL" id="JACHFR010000004">
    <property type="protein sequence ID" value="MBB5219951.1"/>
    <property type="molecule type" value="Genomic_DNA"/>
</dbReference>
<keyword evidence="2" id="KW-0233">DNA recombination</keyword>
<comment type="caution">
    <text evidence="4">The sequence shown here is derived from an EMBL/GenBank/DDBJ whole genome shotgun (WGS) entry which is preliminary data.</text>
</comment>
<dbReference type="GO" id="GO:0003677">
    <property type="term" value="F:DNA binding"/>
    <property type="evidence" value="ECO:0007669"/>
    <property type="project" value="UniProtKB-KW"/>
</dbReference>
<dbReference type="InterPro" id="IPR011010">
    <property type="entry name" value="DNA_brk_join_enz"/>
</dbReference>
<dbReference type="PANTHER" id="PTHR30349:SF86">
    <property type="entry name" value="INTEGRASE_RECOMBINASE AQ_AA09-RELATED"/>
    <property type="match status" value="1"/>
</dbReference>
<gene>
    <name evidence="4" type="ORF">HNP77_002340</name>
</gene>
<proteinExistence type="predicted"/>
<dbReference type="Proteomes" id="UP000578697">
    <property type="component" value="Unassembled WGS sequence"/>
</dbReference>
<evidence type="ECO:0000256" key="1">
    <source>
        <dbReference type="ARBA" id="ARBA00023125"/>
    </source>
</evidence>
<dbReference type="AlphaFoldDB" id="A0A840SKS1"/>
<dbReference type="InterPro" id="IPR010998">
    <property type="entry name" value="Integrase_recombinase_N"/>
</dbReference>
<protein>
    <submittedName>
        <fullName evidence="4">Site-specific recombinase XerD</fullName>
    </submittedName>
</protein>
<dbReference type="InterPro" id="IPR002104">
    <property type="entry name" value="Integrase_catalytic"/>
</dbReference>
<dbReference type="PROSITE" id="PS51898">
    <property type="entry name" value="TYR_RECOMBINASE"/>
    <property type="match status" value="1"/>
</dbReference>
<evidence type="ECO:0000313" key="4">
    <source>
        <dbReference type="EMBL" id="MBB5219951.1"/>
    </source>
</evidence>
<evidence type="ECO:0000259" key="3">
    <source>
        <dbReference type="PROSITE" id="PS51898"/>
    </source>
</evidence>
<dbReference type="GO" id="GO:0006310">
    <property type="term" value="P:DNA recombination"/>
    <property type="evidence" value="ECO:0007669"/>
    <property type="project" value="UniProtKB-KW"/>
</dbReference>
<dbReference type="RefSeq" id="WP_184653534.1">
    <property type="nucleotide sequence ID" value="NZ_JACHFR010000004.1"/>
</dbReference>
<dbReference type="Pfam" id="PF00589">
    <property type="entry name" value="Phage_integrase"/>
    <property type="match status" value="1"/>
</dbReference>
<dbReference type="GO" id="GO:0015074">
    <property type="term" value="P:DNA integration"/>
    <property type="evidence" value="ECO:0007669"/>
    <property type="project" value="InterPro"/>
</dbReference>
<sequence length="409" mass="47417">MNIEKLIATSDVLFKAMKDEQYAESTIKKYIFEIHWIQKHGKDKDFASYIDLCKYRIEGKRPSVNVEYKLHSMYRTFSDFEENNKSPSYNKRNPLQPVKSAYLCLNPYFKSLVDNYISYATNKGHSETTISACVRKAACFLKFFQQKGFATLGKVTEKDVQAFFLDENNQLNKSHSYKKAITTALQVNLEDSDVQRIMNYVPEIRKIRTLYQFLTVKECEVIKHELMDNHFSLRDKAILNILLYYGLRACDVANLKLENIDWQKDKISLYQSKTLNLVELPLLPIVGNSIYDYLKFERPEKQSQFLFLKSFSPYEALNSNGIYSISNRLFKITGLRQNKGERRGTHIFRHHIATALASGGFSQPVISATLGYVEPTSLEPYLEADIEHLRPFALSLENFPIAEEVFTND</sequence>
<feature type="domain" description="Tyr recombinase" evidence="3">
    <location>
        <begin position="209"/>
        <end position="394"/>
    </location>
</feature>